<dbReference type="AlphaFoldDB" id="A0A381TA89"/>
<accession>A0A381TA89</accession>
<name>A0A381TA89_9ZZZZ</name>
<protein>
    <submittedName>
        <fullName evidence="1">Uncharacterized protein</fullName>
    </submittedName>
</protein>
<reference evidence="1" key="1">
    <citation type="submission" date="2018-05" db="EMBL/GenBank/DDBJ databases">
        <authorList>
            <person name="Lanie J.A."/>
            <person name="Ng W.-L."/>
            <person name="Kazmierczak K.M."/>
            <person name="Andrzejewski T.M."/>
            <person name="Davidsen T.M."/>
            <person name="Wayne K.J."/>
            <person name="Tettelin H."/>
            <person name="Glass J.I."/>
            <person name="Rusch D."/>
            <person name="Podicherti R."/>
            <person name="Tsui H.-C.T."/>
            <person name="Winkler M.E."/>
        </authorList>
    </citation>
    <scope>NUCLEOTIDE SEQUENCE</scope>
</reference>
<organism evidence="1">
    <name type="scientific">marine metagenome</name>
    <dbReference type="NCBI Taxonomy" id="408172"/>
    <lineage>
        <taxon>unclassified sequences</taxon>
        <taxon>metagenomes</taxon>
        <taxon>ecological metagenomes</taxon>
    </lineage>
</organism>
<sequence>MMGTCLGSPQVISSEKIQVSSKKELDYVEKTLMTIYETAEEDTYDGLHIKLGDEYEKLRSEWATLCVNLKSQ</sequence>
<evidence type="ECO:0000313" key="1">
    <source>
        <dbReference type="EMBL" id="SVA12488.1"/>
    </source>
</evidence>
<proteinExistence type="predicted"/>
<dbReference type="EMBL" id="UINC01004190">
    <property type="protein sequence ID" value="SVA12488.1"/>
    <property type="molecule type" value="Genomic_DNA"/>
</dbReference>
<gene>
    <name evidence="1" type="ORF">METZ01_LOCUS65342</name>
</gene>